<dbReference type="AlphaFoldDB" id="A0AAU8GWE9"/>
<organism evidence="1">
    <name type="scientific">Thermodesulfovibrio autotrophicus</name>
    <dbReference type="NCBI Taxonomy" id="3118333"/>
    <lineage>
        <taxon>Bacteria</taxon>
        <taxon>Pseudomonadati</taxon>
        <taxon>Nitrospirota</taxon>
        <taxon>Thermodesulfovibrionia</taxon>
        <taxon>Thermodesulfovibrionales</taxon>
        <taxon>Thermodesulfovibrionaceae</taxon>
        <taxon>Thermodesulfovibrio</taxon>
    </lineage>
</organism>
<reference evidence="1" key="1">
    <citation type="submission" date="2024-01" db="EMBL/GenBank/DDBJ databases">
        <title>The first autotrophic representatives of the genus Thermodesulfovibrio.</title>
        <authorList>
            <person name="Maltseva A.I."/>
            <person name="Elcheninov A.G."/>
            <person name="Kublanov I.V."/>
            <person name="Lebedinsky A.V."/>
            <person name="Frolov E.N."/>
        </authorList>
    </citation>
    <scope>NUCLEOTIDE SEQUENCE</scope>
    <source>
        <strain evidence="1">3907-1M</strain>
    </source>
</reference>
<sequence length="119" mass="14187">MFYYADQDYNNPKLTYLKRLFAELVHLYYKDLCNYIKNPQKTEKFLKKYNDSPEEVIKFWEKNAYGLLCFIVGAAKAQKVMQKVEPEVKKAKKILNARKQTSSRHFCENKCSKETMHVC</sequence>
<name>A0AAU8GWE9_9BACT</name>
<dbReference type="KEGG" id="taut:V4D30_00935"/>
<dbReference type="EMBL" id="CP144373">
    <property type="protein sequence ID" value="XCH46858.1"/>
    <property type="molecule type" value="Genomic_DNA"/>
</dbReference>
<proteinExistence type="predicted"/>
<gene>
    <name evidence="1" type="ORF">V4D30_00935</name>
</gene>
<accession>A0AAU8GWE9</accession>
<evidence type="ECO:0000313" key="1">
    <source>
        <dbReference type="EMBL" id="XCH46858.1"/>
    </source>
</evidence>
<dbReference type="RefSeq" id="WP_353684381.1">
    <property type="nucleotide sequence ID" value="NZ_CP144373.1"/>
</dbReference>
<protein>
    <submittedName>
        <fullName evidence="1">Uncharacterized protein</fullName>
    </submittedName>
</protein>